<accession>A0ABR0A5Y0</accession>
<gene>
    <name evidence="1" type="ORF">OUZ56_002376</name>
</gene>
<keyword evidence="2" id="KW-1185">Reference proteome</keyword>
<comment type="caution">
    <text evidence="1">The sequence shown here is derived from an EMBL/GenBank/DDBJ whole genome shotgun (WGS) entry which is preliminary data.</text>
</comment>
<sequence>MEDFRRPSLVEFGRLGESRKNAHTNGIWKKRKTETNNVTKQVAFAVLHKRPSRLNVVLYD</sequence>
<evidence type="ECO:0000313" key="2">
    <source>
        <dbReference type="Proteomes" id="UP001234178"/>
    </source>
</evidence>
<proteinExistence type="predicted"/>
<name>A0ABR0A5Y0_9CRUS</name>
<organism evidence="1 2">
    <name type="scientific">Daphnia magna</name>
    <dbReference type="NCBI Taxonomy" id="35525"/>
    <lineage>
        <taxon>Eukaryota</taxon>
        <taxon>Metazoa</taxon>
        <taxon>Ecdysozoa</taxon>
        <taxon>Arthropoda</taxon>
        <taxon>Crustacea</taxon>
        <taxon>Branchiopoda</taxon>
        <taxon>Diplostraca</taxon>
        <taxon>Cladocera</taxon>
        <taxon>Anomopoda</taxon>
        <taxon>Daphniidae</taxon>
        <taxon>Daphnia</taxon>
    </lineage>
</organism>
<dbReference type="EMBL" id="JAOYFB010000036">
    <property type="protein sequence ID" value="KAK4020393.1"/>
    <property type="molecule type" value="Genomic_DNA"/>
</dbReference>
<reference evidence="1 2" key="1">
    <citation type="journal article" date="2023" name="Nucleic Acids Res.">
        <title>The hologenome of Daphnia magna reveals possible DNA methylation and microbiome-mediated evolution of the host genome.</title>
        <authorList>
            <person name="Chaturvedi A."/>
            <person name="Li X."/>
            <person name="Dhandapani V."/>
            <person name="Marshall H."/>
            <person name="Kissane S."/>
            <person name="Cuenca-Cambronero M."/>
            <person name="Asole G."/>
            <person name="Calvet F."/>
            <person name="Ruiz-Romero M."/>
            <person name="Marangio P."/>
            <person name="Guigo R."/>
            <person name="Rago D."/>
            <person name="Mirbahai L."/>
            <person name="Eastwood N."/>
            <person name="Colbourne J.K."/>
            <person name="Zhou J."/>
            <person name="Mallon E."/>
            <person name="Orsini L."/>
        </authorList>
    </citation>
    <scope>NUCLEOTIDE SEQUENCE [LARGE SCALE GENOMIC DNA]</scope>
    <source>
        <strain evidence="1">LRV0_1</strain>
    </source>
</reference>
<dbReference type="Proteomes" id="UP001234178">
    <property type="component" value="Unassembled WGS sequence"/>
</dbReference>
<protein>
    <submittedName>
        <fullName evidence="1">Uncharacterized protein</fullName>
    </submittedName>
</protein>
<evidence type="ECO:0000313" key="1">
    <source>
        <dbReference type="EMBL" id="KAK4020393.1"/>
    </source>
</evidence>